<accession>I4ET57</accession>
<dbReference type="STRING" id="477641.MODMU_1120"/>
<dbReference type="EMBL" id="FO203431">
    <property type="protein sequence ID" value="CCH86570.1"/>
    <property type="molecule type" value="Genomic_DNA"/>
</dbReference>
<dbReference type="PANTHER" id="PTHR12599:SF0">
    <property type="entry name" value="PTERIN-4-ALPHA-CARBINOLAMINE DEHYDRATASE"/>
    <property type="match status" value="1"/>
</dbReference>
<dbReference type="Pfam" id="PF01329">
    <property type="entry name" value="Pterin_4a"/>
    <property type="match status" value="1"/>
</dbReference>
<comment type="similarity">
    <text evidence="2">Belongs to the pterin-4-alpha-carbinolamine dehydratase family.</text>
</comment>
<dbReference type="GO" id="GO:0008124">
    <property type="term" value="F:4-alpha-hydroxytetrahydrobiopterin dehydratase activity"/>
    <property type="evidence" value="ECO:0007669"/>
    <property type="project" value="UniProtKB-EC"/>
</dbReference>
<reference evidence="6 7" key="1">
    <citation type="journal article" date="2012" name="J. Bacteriol.">
        <title>Genome Sequence of Radiation-Resistant Modestobacter marinus Strain BC501, a Representative Actinobacterium That Thrives on Calcareous Stone Surfaces.</title>
        <authorList>
            <person name="Normand P."/>
            <person name="Gury J."/>
            <person name="Pujic P."/>
            <person name="Chouaia B."/>
            <person name="Crotti E."/>
            <person name="Brusetti L."/>
            <person name="Daffonchio D."/>
            <person name="Vacherie B."/>
            <person name="Barbe V."/>
            <person name="Medigue C."/>
            <person name="Calteau A."/>
            <person name="Ghodhbane-Gtari F."/>
            <person name="Essoussi I."/>
            <person name="Nouioui I."/>
            <person name="Abbassi-Ghozzi I."/>
            <person name="Gtari M."/>
        </authorList>
    </citation>
    <scope>NUCLEOTIDE SEQUENCE [LARGE SCALE GENOMIC DNA]</scope>
    <source>
        <strain evidence="7">BC 501</strain>
    </source>
</reference>
<name>I4ET57_MODI5</name>
<dbReference type="SUPFAM" id="SSF55248">
    <property type="entry name" value="PCD-like"/>
    <property type="match status" value="1"/>
</dbReference>
<organism evidence="6 7">
    <name type="scientific">Modestobacter italicus (strain DSM 44449 / CECT 9708 / BC 501)</name>
    <dbReference type="NCBI Taxonomy" id="2732864"/>
    <lineage>
        <taxon>Bacteria</taxon>
        <taxon>Bacillati</taxon>
        <taxon>Actinomycetota</taxon>
        <taxon>Actinomycetes</taxon>
        <taxon>Geodermatophilales</taxon>
        <taxon>Geodermatophilaceae</taxon>
        <taxon>Modestobacter</taxon>
    </lineage>
</organism>
<dbReference type="InterPro" id="IPR036428">
    <property type="entry name" value="PCD_sf"/>
</dbReference>
<evidence type="ECO:0000313" key="7">
    <source>
        <dbReference type="Proteomes" id="UP000006461"/>
    </source>
</evidence>
<gene>
    <name evidence="6" type="ordered locus">MODMU_1120</name>
</gene>
<comment type="catalytic activity">
    <reaction evidence="1">
        <text>(4aS,6R)-4a-hydroxy-L-erythro-5,6,7,8-tetrahydrobiopterin = (6R)-L-erythro-6,7-dihydrobiopterin + H2O</text>
        <dbReference type="Rhea" id="RHEA:11920"/>
        <dbReference type="ChEBI" id="CHEBI:15377"/>
        <dbReference type="ChEBI" id="CHEBI:15642"/>
        <dbReference type="ChEBI" id="CHEBI:43120"/>
        <dbReference type="EC" id="4.2.1.96"/>
    </reaction>
</comment>
<dbReference type="Proteomes" id="UP000006461">
    <property type="component" value="Chromosome"/>
</dbReference>
<sequence length="98" mass="10711">MPRPPRLSPDDVAAALRDLPLWSGGADGIERTLELPSFRAAVEAISVIADAAELMDHHPDMDLRWRKVRVATVSHSEGGLTELDLDLARRVDALYPAS</sequence>
<dbReference type="KEGG" id="mmar:MODMU_1120"/>
<dbReference type="EC" id="4.2.1.96" evidence="3"/>
<dbReference type="OMA" id="HHPEMTI"/>
<keyword evidence="7" id="KW-1185">Reference proteome</keyword>
<evidence type="ECO:0000256" key="3">
    <source>
        <dbReference type="ARBA" id="ARBA00013252"/>
    </source>
</evidence>
<dbReference type="NCBIfam" id="NF002017">
    <property type="entry name" value="PRK00823.1-2"/>
    <property type="match status" value="1"/>
</dbReference>
<dbReference type="OrthoDB" id="15077at2"/>
<evidence type="ECO:0000256" key="1">
    <source>
        <dbReference type="ARBA" id="ARBA00001554"/>
    </source>
</evidence>
<evidence type="ECO:0000313" key="6">
    <source>
        <dbReference type="EMBL" id="CCH86570.1"/>
    </source>
</evidence>
<keyword evidence="5 6" id="KW-0456">Lyase</keyword>
<protein>
    <recommendedName>
        <fullName evidence="4">Putative pterin-4-alpha-carbinolamine dehydratase</fullName>
        <ecNumber evidence="3">4.2.1.96</ecNumber>
    </recommendedName>
</protein>
<dbReference type="GO" id="GO:0006729">
    <property type="term" value="P:tetrahydrobiopterin biosynthetic process"/>
    <property type="evidence" value="ECO:0007669"/>
    <property type="project" value="InterPro"/>
</dbReference>
<dbReference type="CDD" id="cd00488">
    <property type="entry name" value="PCD_DCoH"/>
    <property type="match status" value="1"/>
</dbReference>
<evidence type="ECO:0000256" key="5">
    <source>
        <dbReference type="ARBA" id="ARBA00023239"/>
    </source>
</evidence>
<dbReference type="HOGENOM" id="CLU_081974_4_3_11"/>
<dbReference type="eggNOG" id="COG2154">
    <property type="taxonomic scope" value="Bacteria"/>
</dbReference>
<dbReference type="InterPro" id="IPR001533">
    <property type="entry name" value="Pterin_deHydtase"/>
</dbReference>
<dbReference type="AlphaFoldDB" id="I4ET57"/>
<evidence type="ECO:0000256" key="2">
    <source>
        <dbReference type="ARBA" id="ARBA00006472"/>
    </source>
</evidence>
<proteinExistence type="inferred from homology"/>
<dbReference type="PANTHER" id="PTHR12599">
    <property type="entry name" value="PTERIN-4-ALPHA-CARBINOLAMINE DEHYDRATASE"/>
    <property type="match status" value="1"/>
</dbReference>
<dbReference type="Gene3D" id="3.30.1360.20">
    <property type="entry name" value="Transcriptional coactivator/pterin dehydratase"/>
    <property type="match status" value="1"/>
</dbReference>
<evidence type="ECO:0000256" key="4">
    <source>
        <dbReference type="ARBA" id="ARBA00021735"/>
    </source>
</evidence>